<dbReference type="Proteomes" id="UP000263012">
    <property type="component" value="Chromosome"/>
</dbReference>
<dbReference type="KEGG" id="hdf:AArcSl_1349"/>
<accession>A0A343TIQ8</accession>
<evidence type="ECO:0000313" key="4">
    <source>
        <dbReference type="Proteomes" id="UP000263012"/>
    </source>
</evidence>
<dbReference type="RefSeq" id="WP_119816808.1">
    <property type="nucleotide sequence ID" value="NZ_CP025066.1"/>
</dbReference>
<name>A0A343TIQ8_9EURY</name>
<reference evidence="4" key="1">
    <citation type="submission" date="2017-11" db="EMBL/GenBank/DDBJ databases">
        <title>Phenotypic and genomic properties of facultatively anaerobic sulfur-reducing natronoarchaea from hypersaline soda lakes.</title>
        <authorList>
            <person name="Sorokin D.Y."/>
            <person name="Kublanov I.V."/>
            <person name="Roman P."/>
            <person name="Sinninghe Damste J.S."/>
            <person name="Golyshin P.N."/>
            <person name="Rojo D."/>
            <person name="Ciordia S."/>
            <person name="Mena M.D.C."/>
            <person name="Ferrer M."/>
            <person name="Messina E."/>
            <person name="Smedile F."/>
            <person name="La Spada G."/>
            <person name="La Cono V."/>
            <person name="Yakimov M.M."/>
        </authorList>
    </citation>
    <scope>NUCLEOTIDE SEQUENCE [LARGE SCALE GENOMIC DNA]</scope>
    <source>
        <strain evidence="4">AArc-Sl</strain>
    </source>
</reference>
<keyword evidence="4" id="KW-1185">Reference proteome</keyword>
<evidence type="ECO:0000256" key="1">
    <source>
        <dbReference type="SAM" id="MobiDB-lite"/>
    </source>
</evidence>
<protein>
    <recommendedName>
        <fullName evidence="2">DUF8054 domain-containing protein</fullName>
    </recommendedName>
</protein>
<gene>
    <name evidence="3" type="ORF">AArcSl_1349</name>
</gene>
<dbReference type="EMBL" id="CP025066">
    <property type="protein sequence ID" value="AUX08980.1"/>
    <property type="molecule type" value="Genomic_DNA"/>
</dbReference>
<organism evidence="3 4">
    <name type="scientific">Halalkaliarchaeum desulfuricum</name>
    <dbReference type="NCBI Taxonomy" id="2055893"/>
    <lineage>
        <taxon>Archaea</taxon>
        <taxon>Methanobacteriati</taxon>
        <taxon>Methanobacteriota</taxon>
        <taxon>Stenosarchaea group</taxon>
        <taxon>Halobacteria</taxon>
        <taxon>Halobacteriales</taxon>
        <taxon>Haloferacaceae</taxon>
        <taxon>Halalkaliarchaeum</taxon>
    </lineage>
</organism>
<feature type="domain" description="DUF8054" evidence="2">
    <location>
        <begin position="13"/>
        <end position="186"/>
    </location>
</feature>
<sequence>MTPPTLDRSRGLHVPQGELLSSRVVTDLGVSLRRALEEALTGYVLLEPQETLLLDGDVHGVLTLEDGVPTLVYDVAADERGSRALARLADPGPYRVERYATDPEAISSLHGADGADAFRVPPGAPAEQLARDADLAGATRRQAPDVGESDGKADPLESFLADEERVAAIQEEARAEAKRRADEWGFTEEFADDR</sequence>
<dbReference type="OrthoDB" id="267121at2157"/>
<dbReference type="GeneID" id="37877697"/>
<feature type="region of interest" description="Disordered" evidence="1">
    <location>
        <begin position="137"/>
        <end position="157"/>
    </location>
</feature>
<dbReference type="AlphaFoldDB" id="A0A343TIQ8"/>
<dbReference type="InterPro" id="IPR058367">
    <property type="entry name" value="DUF8054"/>
</dbReference>
<evidence type="ECO:0000259" key="2">
    <source>
        <dbReference type="Pfam" id="PF26239"/>
    </source>
</evidence>
<dbReference type="Pfam" id="PF26239">
    <property type="entry name" value="DUF8054"/>
    <property type="match status" value="1"/>
</dbReference>
<proteinExistence type="predicted"/>
<evidence type="ECO:0000313" key="3">
    <source>
        <dbReference type="EMBL" id="AUX08980.1"/>
    </source>
</evidence>